<sequence>VEHAFAALKGWFQSLCELHLQMQTEGDLHIHIVGYWVESCLILHDMVVWFEEQHCDEMDWTTQWAISEGKH</sequence>
<dbReference type="HOGENOM" id="CLU_201513_1_0_1"/>
<proteinExistence type="predicted"/>
<dbReference type="AlphaFoldDB" id="A0A0D0CU11"/>
<feature type="non-terminal residue" evidence="1">
    <location>
        <position position="1"/>
    </location>
</feature>
<reference evidence="2" key="2">
    <citation type="submission" date="2015-01" db="EMBL/GenBank/DDBJ databases">
        <title>Evolutionary Origins and Diversification of the Mycorrhizal Mutualists.</title>
        <authorList>
            <consortium name="DOE Joint Genome Institute"/>
            <consortium name="Mycorrhizal Genomics Consortium"/>
            <person name="Kohler A."/>
            <person name="Kuo A."/>
            <person name="Nagy L.G."/>
            <person name="Floudas D."/>
            <person name="Copeland A."/>
            <person name="Barry K.W."/>
            <person name="Cichocki N."/>
            <person name="Veneault-Fourrey C."/>
            <person name="LaButti K."/>
            <person name="Lindquist E.A."/>
            <person name="Lipzen A."/>
            <person name="Lundell T."/>
            <person name="Morin E."/>
            <person name="Murat C."/>
            <person name="Riley R."/>
            <person name="Ohm R."/>
            <person name="Sun H."/>
            <person name="Tunlid A."/>
            <person name="Henrissat B."/>
            <person name="Grigoriev I.V."/>
            <person name="Hibbett D.S."/>
            <person name="Martin F."/>
        </authorList>
    </citation>
    <scope>NUCLEOTIDE SEQUENCE [LARGE SCALE GENOMIC DNA]</scope>
    <source>
        <strain evidence="2">Ve08.2h10</strain>
    </source>
</reference>
<dbReference type="OrthoDB" id="2499472at2759"/>
<protein>
    <submittedName>
        <fullName evidence="1">Uncharacterized protein</fullName>
    </submittedName>
</protein>
<dbReference type="Proteomes" id="UP000054538">
    <property type="component" value="Unassembled WGS sequence"/>
</dbReference>
<evidence type="ECO:0000313" key="1">
    <source>
        <dbReference type="EMBL" id="KIK86887.1"/>
    </source>
</evidence>
<keyword evidence="2" id="KW-1185">Reference proteome</keyword>
<name>A0A0D0CU11_9AGAM</name>
<dbReference type="InParanoid" id="A0A0D0CU11"/>
<organism evidence="1 2">
    <name type="scientific">Paxillus rubicundulus Ve08.2h10</name>
    <dbReference type="NCBI Taxonomy" id="930991"/>
    <lineage>
        <taxon>Eukaryota</taxon>
        <taxon>Fungi</taxon>
        <taxon>Dikarya</taxon>
        <taxon>Basidiomycota</taxon>
        <taxon>Agaricomycotina</taxon>
        <taxon>Agaricomycetes</taxon>
        <taxon>Agaricomycetidae</taxon>
        <taxon>Boletales</taxon>
        <taxon>Paxilineae</taxon>
        <taxon>Paxillaceae</taxon>
        <taxon>Paxillus</taxon>
    </lineage>
</organism>
<gene>
    <name evidence="1" type="ORF">PAXRUDRAFT_152516</name>
</gene>
<evidence type="ECO:0000313" key="2">
    <source>
        <dbReference type="Proteomes" id="UP000054538"/>
    </source>
</evidence>
<accession>A0A0D0CU11</accession>
<reference evidence="1 2" key="1">
    <citation type="submission" date="2014-04" db="EMBL/GenBank/DDBJ databases">
        <authorList>
            <consortium name="DOE Joint Genome Institute"/>
            <person name="Kuo A."/>
            <person name="Kohler A."/>
            <person name="Jargeat P."/>
            <person name="Nagy L.G."/>
            <person name="Floudas D."/>
            <person name="Copeland A."/>
            <person name="Barry K.W."/>
            <person name="Cichocki N."/>
            <person name="Veneault-Fourrey C."/>
            <person name="LaButti K."/>
            <person name="Lindquist E.A."/>
            <person name="Lipzen A."/>
            <person name="Lundell T."/>
            <person name="Morin E."/>
            <person name="Murat C."/>
            <person name="Sun H."/>
            <person name="Tunlid A."/>
            <person name="Henrissat B."/>
            <person name="Grigoriev I.V."/>
            <person name="Hibbett D.S."/>
            <person name="Martin F."/>
            <person name="Nordberg H.P."/>
            <person name="Cantor M.N."/>
            <person name="Hua S.X."/>
        </authorList>
    </citation>
    <scope>NUCLEOTIDE SEQUENCE [LARGE SCALE GENOMIC DNA]</scope>
    <source>
        <strain evidence="1 2">Ve08.2h10</strain>
    </source>
</reference>
<dbReference type="EMBL" id="KN825552">
    <property type="protein sequence ID" value="KIK86887.1"/>
    <property type="molecule type" value="Genomic_DNA"/>
</dbReference>